<proteinExistence type="predicted"/>
<dbReference type="AlphaFoldDB" id="A0A4Q9QC69"/>
<dbReference type="EMBL" id="ML145084">
    <property type="protein sequence ID" value="TBU65343.1"/>
    <property type="molecule type" value="Genomic_DNA"/>
</dbReference>
<protein>
    <submittedName>
        <fullName evidence="1">Uncharacterized protein</fullName>
    </submittedName>
</protein>
<organism evidence="1 2">
    <name type="scientific">Dichomitus squalens</name>
    <dbReference type="NCBI Taxonomy" id="114155"/>
    <lineage>
        <taxon>Eukaryota</taxon>
        <taxon>Fungi</taxon>
        <taxon>Dikarya</taxon>
        <taxon>Basidiomycota</taxon>
        <taxon>Agaricomycotina</taxon>
        <taxon>Agaricomycetes</taxon>
        <taxon>Polyporales</taxon>
        <taxon>Polyporaceae</taxon>
        <taxon>Dichomitus</taxon>
    </lineage>
</organism>
<name>A0A4Q9QC69_9APHY</name>
<sequence length="142" mass="16090">MCPSLVCRSQAYTFDFASCRFERVLCGTKIQGRKLYRRRTRAPPWLFTHGRNGDISCAAFRRQLGHAGAKATSLVSIPLYFAISPLSPRIPPSPNLSPMCGHVDYQNASDEWHPQALASQRCITYIKWMHLPGARRVYLHAL</sequence>
<accession>A0A4Q9QC69</accession>
<gene>
    <name evidence="1" type="ORF">BD310DRAFT_3908</name>
</gene>
<evidence type="ECO:0000313" key="2">
    <source>
        <dbReference type="Proteomes" id="UP000292082"/>
    </source>
</evidence>
<evidence type="ECO:0000313" key="1">
    <source>
        <dbReference type="EMBL" id="TBU65343.1"/>
    </source>
</evidence>
<reference evidence="1 2" key="1">
    <citation type="submission" date="2019-01" db="EMBL/GenBank/DDBJ databases">
        <title>Draft genome sequences of three monokaryotic isolates of the white-rot basidiomycete fungus Dichomitus squalens.</title>
        <authorList>
            <consortium name="DOE Joint Genome Institute"/>
            <person name="Lopez S.C."/>
            <person name="Andreopoulos B."/>
            <person name="Pangilinan J."/>
            <person name="Lipzen A."/>
            <person name="Riley R."/>
            <person name="Ahrendt S."/>
            <person name="Ng V."/>
            <person name="Barry K."/>
            <person name="Daum C."/>
            <person name="Grigoriev I.V."/>
            <person name="Hilden K.S."/>
            <person name="Makela M.R."/>
            <person name="de Vries R.P."/>
        </authorList>
    </citation>
    <scope>NUCLEOTIDE SEQUENCE [LARGE SCALE GENOMIC DNA]</scope>
    <source>
        <strain evidence="1 2">CBS 464.89</strain>
    </source>
</reference>
<keyword evidence="2" id="KW-1185">Reference proteome</keyword>
<dbReference type="Proteomes" id="UP000292082">
    <property type="component" value="Unassembled WGS sequence"/>
</dbReference>